<evidence type="ECO:0000313" key="1">
    <source>
        <dbReference type="EMBL" id="KAA6305565.1"/>
    </source>
</evidence>
<proteinExistence type="predicted"/>
<feature type="non-terminal residue" evidence="1">
    <location>
        <position position="20"/>
    </location>
</feature>
<dbReference type="EMBL" id="SNRY01010595">
    <property type="protein sequence ID" value="KAA6305565.1"/>
    <property type="molecule type" value="Genomic_DNA"/>
</dbReference>
<dbReference type="AlphaFoldDB" id="A0A5J4P7Z4"/>
<gene>
    <name evidence="1" type="ORF">EZS27_042783</name>
</gene>
<comment type="caution">
    <text evidence="1">The sequence shown here is derived from an EMBL/GenBank/DDBJ whole genome shotgun (WGS) entry which is preliminary data.</text>
</comment>
<name>A0A5J4P7Z4_9ZZZZ</name>
<protein>
    <submittedName>
        <fullName evidence="1">Uncharacterized protein</fullName>
    </submittedName>
</protein>
<organism evidence="1">
    <name type="scientific">termite gut metagenome</name>
    <dbReference type="NCBI Taxonomy" id="433724"/>
    <lineage>
        <taxon>unclassified sequences</taxon>
        <taxon>metagenomes</taxon>
        <taxon>organismal metagenomes</taxon>
    </lineage>
</organism>
<reference evidence="1" key="1">
    <citation type="submission" date="2019-03" db="EMBL/GenBank/DDBJ databases">
        <title>Single cell metagenomics reveals metabolic interactions within the superorganism composed of flagellate Streblomastix strix and complex community of Bacteroidetes bacteria on its surface.</title>
        <authorList>
            <person name="Treitli S.C."/>
            <person name="Kolisko M."/>
            <person name="Husnik F."/>
            <person name="Keeling P."/>
            <person name="Hampl V."/>
        </authorList>
    </citation>
    <scope>NUCLEOTIDE SEQUENCE</scope>
    <source>
        <strain evidence="1">STM</strain>
    </source>
</reference>
<accession>A0A5J4P7Z4</accession>
<sequence length="20" mass="2480">MDLFFVFRILKVISLNRVRL</sequence>